<feature type="transmembrane region" description="Helical" evidence="1">
    <location>
        <begin position="6"/>
        <end position="23"/>
    </location>
</feature>
<dbReference type="RefSeq" id="WP_113034029.1">
    <property type="nucleotide sequence ID" value="NZ_QMFB01000018.1"/>
</dbReference>
<comment type="caution">
    <text evidence="2">The sequence shown here is derived from an EMBL/GenBank/DDBJ whole genome shotgun (WGS) entry which is preliminary data.</text>
</comment>
<organism evidence="2 3">
    <name type="scientific">Paenibacillus contaminans</name>
    <dbReference type="NCBI Taxonomy" id="450362"/>
    <lineage>
        <taxon>Bacteria</taxon>
        <taxon>Bacillati</taxon>
        <taxon>Bacillota</taxon>
        <taxon>Bacilli</taxon>
        <taxon>Bacillales</taxon>
        <taxon>Paenibacillaceae</taxon>
        <taxon>Paenibacillus</taxon>
    </lineage>
</organism>
<name>A0A329MCJ2_9BACL</name>
<feature type="transmembrane region" description="Helical" evidence="1">
    <location>
        <begin position="70"/>
        <end position="89"/>
    </location>
</feature>
<keyword evidence="1" id="KW-0812">Transmembrane</keyword>
<keyword evidence="1" id="KW-1133">Transmembrane helix</keyword>
<keyword evidence="1" id="KW-0472">Membrane</keyword>
<keyword evidence="3" id="KW-1185">Reference proteome</keyword>
<proteinExistence type="predicted"/>
<protein>
    <submittedName>
        <fullName evidence="2">Uncharacterized protein</fullName>
    </submittedName>
</protein>
<evidence type="ECO:0000313" key="3">
    <source>
        <dbReference type="Proteomes" id="UP000250369"/>
    </source>
</evidence>
<accession>A0A329MCJ2</accession>
<dbReference type="OrthoDB" id="2382012at2"/>
<dbReference type="AlphaFoldDB" id="A0A329MCJ2"/>
<dbReference type="Proteomes" id="UP000250369">
    <property type="component" value="Unassembled WGS sequence"/>
</dbReference>
<reference evidence="2 3" key="1">
    <citation type="journal article" date="2009" name="Int. J. Syst. Evol. Microbiol.">
        <title>Paenibacillus contaminans sp. nov., isolated from a contaminated laboratory plate.</title>
        <authorList>
            <person name="Chou J.H."/>
            <person name="Lee J.H."/>
            <person name="Lin M.C."/>
            <person name="Chang P.S."/>
            <person name="Arun A.B."/>
            <person name="Young C.C."/>
            <person name="Chen W.M."/>
        </authorList>
    </citation>
    <scope>NUCLEOTIDE SEQUENCE [LARGE SCALE GENOMIC DNA]</scope>
    <source>
        <strain evidence="2 3">CKOBP-6</strain>
    </source>
</reference>
<dbReference type="EMBL" id="QMFB01000018">
    <property type="protein sequence ID" value="RAV17664.1"/>
    <property type="molecule type" value="Genomic_DNA"/>
</dbReference>
<feature type="transmembrane region" description="Helical" evidence="1">
    <location>
        <begin position="28"/>
        <end position="50"/>
    </location>
</feature>
<evidence type="ECO:0000313" key="2">
    <source>
        <dbReference type="EMBL" id="RAV17664.1"/>
    </source>
</evidence>
<evidence type="ECO:0000256" key="1">
    <source>
        <dbReference type="SAM" id="Phobius"/>
    </source>
</evidence>
<sequence length="98" mass="10810">MGVLMTAAVIVLPLLLIALQWMLGRWSFLVDAAALVCAVAAGVITSLAVYEIRRDGTVFMTDIHKLFTNSVFLLASGFLGIYGIAKLGMHMFKRYRMQ</sequence>
<gene>
    <name evidence="2" type="ORF">DQG23_26400</name>
</gene>